<dbReference type="AlphaFoldDB" id="K1KKG0"/>
<keyword evidence="3" id="KW-1185">Reference proteome</keyword>
<feature type="domain" description="HTH LytTR-type" evidence="1">
    <location>
        <begin position="134"/>
        <end position="236"/>
    </location>
</feature>
<protein>
    <submittedName>
        <fullName evidence="2">Response regulator of the LytR/AlgR family protein</fullName>
    </submittedName>
</protein>
<name>K1KKG0_9BACL</name>
<dbReference type="PANTHER" id="PTHR37299:SF1">
    <property type="entry name" value="STAGE 0 SPORULATION PROTEIN A HOMOLOG"/>
    <property type="match status" value="1"/>
</dbReference>
<gene>
    <name evidence="2" type="ORF">B857_02672</name>
</gene>
<dbReference type="SMART" id="SM00850">
    <property type="entry name" value="LytTR"/>
    <property type="match status" value="1"/>
</dbReference>
<dbReference type="EMBL" id="AMCK01000014">
    <property type="protein sequence ID" value="EKB44570.1"/>
    <property type="molecule type" value="Genomic_DNA"/>
</dbReference>
<dbReference type="Pfam" id="PF04397">
    <property type="entry name" value="LytTR"/>
    <property type="match status" value="1"/>
</dbReference>
<dbReference type="Gene3D" id="2.40.50.1020">
    <property type="entry name" value="LytTr DNA-binding domain"/>
    <property type="match status" value="1"/>
</dbReference>
<dbReference type="RefSeq" id="WP_008407164.1">
    <property type="nucleotide sequence ID" value="NZ_AMCK01000014.1"/>
</dbReference>
<dbReference type="GO" id="GO:0003677">
    <property type="term" value="F:DNA binding"/>
    <property type="evidence" value="ECO:0007669"/>
    <property type="project" value="InterPro"/>
</dbReference>
<evidence type="ECO:0000313" key="2">
    <source>
        <dbReference type="EMBL" id="EKB44570.1"/>
    </source>
</evidence>
<dbReference type="SUPFAM" id="SSF55785">
    <property type="entry name" value="PYP-like sensor domain (PAS domain)"/>
    <property type="match status" value="1"/>
</dbReference>
<comment type="caution">
    <text evidence="2">The sequence shown here is derived from an EMBL/GenBank/DDBJ whole genome shotgun (WGS) entry which is preliminary data.</text>
</comment>
<dbReference type="PATRIC" id="fig|1224748.3.peg.2638"/>
<proteinExistence type="predicted"/>
<dbReference type="InterPro" id="IPR035965">
    <property type="entry name" value="PAS-like_dom_sf"/>
</dbReference>
<dbReference type="PANTHER" id="PTHR37299">
    <property type="entry name" value="TRANSCRIPTIONAL REGULATOR-RELATED"/>
    <property type="match status" value="1"/>
</dbReference>
<dbReference type="InterPro" id="IPR046947">
    <property type="entry name" value="LytR-like"/>
</dbReference>
<evidence type="ECO:0000313" key="3">
    <source>
        <dbReference type="Proteomes" id="UP000004738"/>
    </source>
</evidence>
<accession>K1KKG0</accession>
<dbReference type="Proteomes" id="UP000004738">
    <property type="component" value="Unassembled WGS sequence"/>
</dbReference>
<evidence type="ECO:0000259" key="1">
    <source>
        <dbReference type="PROSITE" id="PS50930"/>
    </source>
</evidence>
<dbReference type="Gene3D" id="3.30.450.20">
    <property type="entry name" value="PAS domain"/>
    <property type="match status" value="1"/>
</dbReference>
<sequence>MSDLGYVKQLNANRTGMVYKFIKNGDVFIHTMIAGDLLHHLGFKESDIVGKTLHDFFPKPYANIKHQYYLQAWEGNYVQYESEINGILQIASLRPVFKNKEVIEVVGSCINITEHISISKKNNLHSIISGPKNLILKERNYVIFVPLNEIMFIERLGRKSIIHTGDEEYMTIDSLAKLYEQLDIHFIFCHRSYIINIDFLEKIEQSGQGYIGHFKNNKTVKISKNMVNKLKDYKTY</sequence>
<organism evidence="2 3">
    <name type="scientific">Solibacillus isronensis B3W22</name>
    <dbReference type="NCBI Taxonomy" id="1224748"/>
    <lineage>
        <taxon>Bacteria</taxon>
        <taxon>Bacillati</taxon>
        <taxon>Bacillota</taxon>
        <taxon>Bacilli</taxon>
        <taxon>Bacillales</taxon>
        <taxon>Caryophanaceae</taxon>
        <taxon>Solibacillus</taxon>
    </lineage>
</organism>
<reference evidence="2 3" key="1">
    <citation type="journal article" date="2012" name="J. Bacteriol.">
        <title>Draft Genome Sequence of Bacillus isronensis Strain B3W22, Isolated from the Upper Atmosphere.</title>
        <authorList>
            <person name="Shivaji S."/>
            <person name="Ara S."/>
            <person name="Singh S.K."/>
            <person name="Bandi S."/>
            <person name="Singh A."/>
            <person name="Pinnaka A.K."/>
        </authorList>
    </citation>
    <scope>NUCLEOTIDE SEQUENCE [LARGE SCALE GENOMIC DNA]</scope>
    <source>
        <strain evidence="2 3">B3W22</strain>
    </source>
</reference>
<dbReference type="InterPro" id="IPR007492">
    <property type="entry name" value="LytTR_DNA-bd_dom"/>
</dbReference>
<dbReference type="PROSITE" id="PS50930">
    <property type="entry name" value="HTH_LYTTR"/>
    <property type="match status" value="1"/>
</dbReference>
<dbReference type="GO" id="GO:0000156">
    <property type="term" value="F:phosphorelay response regulator activity"/>
    <property type="evidence" value="ECO:0007669"/>
    <property type="project" value="InterPro"/>
</dbReference>